<name>A0A5C5WIH2_9BACT</name>
<evidence type="ECO:0000256" key="1">
    <source>
        <dbReference type="SAM" id="MobiDB-lite"/>
    </source>
</evidence>
<organism evidence="2 3">
    <name type="scientific">Rubripirellula amarantea</name>
    <dbReference type="NCBI Taxonomy" id="2527999"/>
    <lineage>
        <taxon>Bacteria</taxon>
        <taxon>Pseudomonadati</taxon>
        <taxon>Planctomycetota</taxon>
        <taxon>Planctomycetia</taxon>
        <taxon>Pirellulales</taxon>
        <taxon>Pirellulaceae</taxon>
        <taxon>Rubripirellula</taxon>
    </lineage>
</organism>
<dbReference type="EMBL" id="SJPI01000002">
    <property type="protein sequence ID" value="TWT50377.1"/>
    <property type="molecule type" value="Genomic_DNA"/>
</dbReference>
<reference evidence="2 3" key="1">
    <citation type="submission" date="2019-02" db="EMBL/GenBank/DDBJ databases">
        <title>Deep-cultivation of Planctomycetes and their phenomic and genomic characterization uncovers novel biology.</title>
        <authorList>
            <person name="Wiegand S."/>
            <person name="Jogler M."/>
            <person name="Boedeker C."/>
            <person name="Pinto D."/>
            <person name="Vollmers J."/>
            <person name="Rivas-Marin E."/>
            <person name="Kohn T."/>
            <person name="Peeters S.H."/>
            <person name="Heuer A."/>
            <person name="Rast P."/>
            <person name="Oberbeckmann S."/>
            <person name="Bunk B."/>
            <person name="Jeske O."/>
            <person name="Meyerdierks A."/>
            <person name="Storesund J.E."/>
            <person name="Kallscheuer N."/>
            <person name="Luecker S."/>
            <person name="Lage O.M."/>
            <person name="Pohl T."/>
            <person name="Merkel B.J."/>
            <person name="Hornburger P."/>
            <person name="Mueller R.-W."/>
            <person name="Bruemmer F."/>
            <person name="Labrenz M."/>
            <person name="Spormann A.M."/>
            <person name="Op Den Camp H."/>
            <person name="Overmann J."/>
            <person name="Amann R."/>
            <person name="Jetten M.S.M."/>
            <person name="Mascher T."/>
            <person name="Medema M.H."/>
            <person name="Devos D.P."/>
            <person name="Kaster A.-K."/>
            <person name="Ovreas L."/>
            <person name="Rohde M."/>
            <person name="Galperin M.Y."/>
            <person name="Jogler C."/>
        </authorList>
    </citation>
    <scope>NUCLEOTIDE SEQUENCE [LARGE SCALE GENOMIC DNA]</scope>
    <source>
        <strain evidence="2 3">Pla22</strain>
    </source>
</reference>
<feature type="region of interest" description="Disordered" evidence="1">
    <location>
        <begin position="153"/>
        <end position="192"/>
    </location>
</feature>
<protein>
    <recommendedName>
        <fullName evidence="4">Zinc-finger domain-containing protein</fullName>
    </recommendedName>
</protein>
<dbReference type="Proteomes" id="UP000316598">
    <property type="component" value="Unassembled WGS sequence"/>
</dbReference>
<sequence>MSLSDELVDSLLSGYLDDALEDHERAQIETLLHDDSDLMARLNQMRLIQDALKRVASQDSGIKLDAGFSDRVMQAAVARAREVGLADDHPLVKVSEQPMISLSQAQGSSIQRIAAVLVGLAATIGLAIFIGSRTEPNALHNSVAIAPSAPGSAALDPSALTVTPELPSPDSLVTSEDMGPQRSPATDSALARVPSVDKVETPDSNSAVVPQIETAKLDRLAGSAMPSVSEPGIANRNLATPNPANTTPRSTSPVNEAAPLVVMSRSEASGKLAAVLVLDVRQTEEGRRAKAVSRALREAAISSLDNQPITQAIAGTATQAVGVGVDEAVSLMYLEAPAKSLDQFYMNLLSDQAGIDSVSMTLATNAPILQTIEGAELDPTAIHHSGSAVELVSQDGSVENLVEQLDQLDFAQLNREMATMMNVSNGPDITAKILVVIR</sequence>
<evidence type="ECO:0000313" key="3">
    <source>
        <dbReference type="Proteomes" id="UP000316598"/>
    </source>
</evidence>
<feature type="compositionally biased region" description="Polar residues" evidence="1">
    <location>
        <begin position="237"/>
        <end position="254"/>
    </location>
</feature>
<keyword evidence="3" id="KW-1185">Reference proteome</keyword>
<dbReference type="OrthoDB" id="274506at2"/>
<comment type="caution">
    <text evidence="2">The sequence shown here is derived from an EMBL/GenBank/DDBJ whole genome shotgun (WGS) entry which is preliminary data.</text>
</comment>
<accession>A0A5C5WIH2</accession>
<dbReference type="RefSeq" id="WP_146515619.1">
    <property type="nucleotide sequence ID" value="NZ_SJPI01000002.1"/>
</dbReference>
<evidence type="ECO:0000313" key="2">
    <source>
        <dbReference type="EMBL" id="TWT50377.1"/>
    </source>
</evidence>
<gene>
    <name evidence="2" type="ORF">Pla22_31190</name>
</gene>
<feature type="region of interest" description="Disordered" evidence="1">
    <location>
        <begin position="226"/>
        <end position="254"/>
    </location>
</feature>
<proteinExistence type="predicted"/>
<dbReference type="AlphaFoldDB" id="A0A5C5WIH2"/>
<evidence type="ECO:0008006" key="4">
    <source>
        <dbReference type="Google" id="ProtNLM"/>
    </source>
</evidence>